<evidence type="ECO:0000256" key="6">
    <source>
        <dbReference type="ARBA" id="ARBA00022741"/>
    </source>
</evidence>
<dbReference type="EC" id="2.7.11.1" evidence="1"/>
<protein>
    <recommendedName>
        <fullName evidence="1">non-specific serine/threonine protein kinase</fullName>
        <ecNumber evidence="1">2.7.11.1</ecNumber>
    </recommendedName>
</protein>
<evidence type="ECO:0000313" key="14">
    <source>
        <dbReference type="Proteomes" id="UP000179807"/>
    </source>
</evidence>
<dbReference type="Proteomes" id="UP000179807">
    <property type="component" value="Unassembled WGS sequence"/>
</dbReference>
<dbReference type="InterPro" id="IPR000719">
    <property type="entry name" value="Prot_kinase_dom"/>
</dbReference>
<keyword evidence="7" id="KW-0418">Kinase</keyword>
<evidence type="ECO:0000256" key="1">
    <source>
        <dbReference type="ARBA" id="ARBA00012513"/>
    </source>
</evidence>
<evidence type="ECO:0000256" key="11">
    <source>
        <dbReference type="SAM" id="MobiDB-lite"/>
    </source>
</evidence>
<dbReference type="AlphaFoldDB" id="A0A1J4JW17"/>
<gene>
    <name evidence="13" type="ORF">TRFO_29514</name>
</gene>
<dbReference type="EMBL" id="MLAK01000837">
    <property type="protein sequence ID" value="OHT03203.1"/>
    <property type="molecule type" value="Genomic_DNA"/>
</dbReference>
<dbReference type="SUPFAM" id="SSF56112">
    <property type="entry name" value="Protein kinase-like (PK-like)"/>
    <property type="match status" value="1"/>
</dbReference>
<dbReference type="PANTHER" id="PTHR24356">
    <property type="entry name" value="SERINE/THREONINE-PROTEIN KINASE"/>
    <property type="match status" value="1"/>
</dbReference>
<evidence type="ECO:0000313" key="13">
    <source>
        <dbReference type="EMBL" id="OHT03203.1"/>
    </source>
</evidence>
<keyword evidence="14" id="KW-1185">Reference proteome</keyword>
<keyword evidence="6" id="KW-0547">Nucleotide-binding</keyword>
<dbReference type="InterPro" id="IPR050236">
    <property type="entry name" value="Ser_Thr_kinase_AGC"/>
</dbReference>
<evidence type="ECO:0000256" key="3">
    <source>
        <dbReference type="ARBA" id="ARBA00022614"/>
    </source>
</evidence>
<dbReference type="RefSeq" id="XP_068356339.1">
    <property type="nucleotide sequence ID" value="XM_068506828.1"/>
</dbReference>
<comment type="caution">
    <text evidence="13">The sequence shown here is derived from an EMBL/GenBank/DDBJ whole genome shotgun (WGS) entry which is preliminary data.</text>
</comment>
<dbReference type="PROSITE" id="PS50011">
    <property type="entry name" value="PROTEIN_KINASE_DOM"/>
    <property type="match status" value="1"/>
</dbReference>
<evidence type="ECO:0000259" key="12">
    <source>
        <dbReference type="PROSITE" id="PS50011"/>
    </source>
</evidence>
<feature type="domain" description="Protein kinase" evidence="12">
    <location>
        <begin position="408"/>
        <end position="502"/>
    </location>
</feature>
<keyword evidence="8" id="KW-0067">ATP-binding</keyword>
<keyword evidence="5" id="KW-0677">Repeat</keyword>
<feature type="compositionally biased region" description="Low complexity" evidence="11">
    <location>
        <begin position="227"/>
        <end position="237"/>
    </location>
</feature>
<proteinExistence type="predicted"/>
<evidence type="ECO:0000256" key="9">
    <source>
        <dbReference type="ARBA" id="ARBA00047899"/>
    </source>
</evidence>
<dbReference type="GeneID" id="94841532"/>
<name>A0A1J4JW17_9EUKA</name>
<reference evidence="13" key="1">
    <citation type="submission" date="2016-10" db="EMBL/GenBank/DDBJ databases">
        <authorList>
            <person name="Benchimol M."/>
            <person name="Almeida L.G."/>
            <person name="Vasconcelos A.T."/>
            <person name="Perreira-Neves A."/>
            <person name="Rosa I.A."/>
            <person name="Tasca T."/>
            <person name="Bogo M.R."/>
            <person name="de Souza W."/>
        </authorList>
    </citation>
    <scope>NUCLEOTIDE SEQUENCE [LARGE SCALE GENOMIC DNA]</scope>
    <source>
        <strain evidence="13">K</strain>
    </source>
</reference>
<evidence type="ECO:0000256" key="10">
    <source>
        <dbReference type="ARBA" id="ARBA00048679"/>
    </source>
</evidence>
<dbReference type="GO" id="GO:0035556">
    <property type="term" value="P:intracellular signal transduction"/>
    <property type="evidence" value="ECO:0007669"/>
    <property type="project" value="TreeGrafter"/>
</dbReference>
<dbReference type="Pfam" id="PF00069">
    <property type="entry name" value="Pkinase"/>
    <property type="match status" value="1"/>
</dbReference>
<dbReference type="OrthoDB" id="162894at2759"/>
<evidence type="ECO:0000256" key="4">
    <source>
        <dbReference type="ARBA" id="ARBA00022679"/>
    </source>
</evidence>
<keyword evidence="2" id="KW-0723">Serine/threonine-protein kinase</keyword>
<dbReference type="PANTHER" id="PTHR24356:SF1">
    <property type="entry name" value="SERINE_THREONINE-PROTEIN KINASE GREATWALL"/>
    <property type="match status" value="1"/>
</dbReference>
<dbReference type="GO" id="GO:0005524">
    <property type="term" value="F:ATP binding"/>
    <property type="evidence" value="ECO:0007669"/>
    <property type="project" value="UniProtKB-KW"/>
</dbReference>
<evidence type="ECO:0000256" key="5">
    <source>
        <dbReference type="ARBA" id="ARBA00022737"/>
    </source>
</evidence>
<dbReference type="VEuPathDB" id="TrichDB:TRFO_29514"/>
<dbReference type="InterPro" id="IPR011009">
    <property type="entry name" value="Kinase-like_dom_sf"/>
</dbReference>
<dbReference type="PROSITE" id="PS51450">
    <property type="entry name" value="LRR"/>
    <property type="match status" value="1"/>
</dbReference>
<dbReference type="Gene3D" id="3.30.200.20">
    <property type="entry name" value="Phosphorylase Kinase, domain 1"/>
    <property type="match status" value="1"/>
</dbReference>
<dbReference type="GO" id="GO:0004674">
    <property type="term" value="F:protein serine/threonine kinase activity"/>
    <property type="evidence" value="ECO:0007669"/>
    <property type="project" value="UniProtKB-KW"/>
</dbReference>
<comment type="catalytic activity">
    <reaction evidence="9">
        <text>L-threonyl-[protein] + ATP = O-phospho-L-threonyl-[protein] + ADP + H(+)</text>
        <dbReference type="Rhea" id="RHEA:46608"/>
        <dbReference type="Rhea" id="RHEA-COMP:11060"/>
        <dbReference type="Rhea" id="RHEA-COMP:11605"/>
        <dbReference type="ChEBI" id="CHEBI:15378"/>
        <dbReference type="ChEBI" id="CHEBI:30013"/>
        <dbReference type="ChEBI" id="CHEBI:30616"/>
        <dbReference type="ChEBI" id="CHEBI:61977"/>
        <dbReference type="ChEBI" id="CHEBI:456216"/>
        <dbReference type="EC" id="2.7.11.1"/>
    </reaction>
</comment>
<comment type="catalytic activity">
    <reaction evidence="10">
        <text>L-seryl-[protein] + ATP = O-phospho-L-seryl-[protein] + ADP + H(+)</text>
        <dbReference type="Rhea" id="RHEA:17989"/>
        <dbReference type="Rhea" id="RHEA-COMP:9863"/>
        <dbReference type="Rhea" id="RHEA-COMP:11604"/>
        <dbReference type="ChEBI" id="CHEBI:15378"/>
        <dbReference type="ChEBI" id="CHEBI:29999"/>
        <dbReference type="ChEBI" id="CHEBI:30616"/>
        <dbReference type="ChEBI" id="CHEBI:83421"/>
        <dbReference type="ChEBI" id="CHEBI:456216"/>
        <dbReference type="EC" id="2.7.11.1"/>
    </reaction>
</comment>
<sequence length="502" mass="57068">MNLLIQSSLGLFTKGTNHKSDKYLKLYFILKGQKTLLSRVSFLITNFIISHQKNNSASNEYDTQKLVDGKDFKNISGINESNSSSSNLKTVNIEGNALQSNIEAIRDDMCAINSEVVLRLKSFNDCLCQCKFGNLLTTSDEIIEAIHNILLTYQLDEEVEKLAKKQLNSIVQITKTLSSFIVQSNEDLNLSSNNLTFIPSFDGCRRRPIGRRRSSNSDIDEEVNHTNPSPLNPNINPNSYINNNSEEIVICRICDEQIPVELFEEHTESCISAYQSETILSEINDALLEIEQGLIDQYLNVEWPDVQKNAISMTMPIEHFNLILHRAILIDPHGADAPEELQSLIYEIDSISHMMENKVITVEGMKIKTALTEKKHASFAFRKEREILKKTRISGSDQTISQAAISDFDIIKRISSGAYARVFLVRKKKTGDIYALKVLPKADVSQKNQVKRILAEKDILLQFNNPYIINFCMFPWKFGIHNHFHMIFTNIHIISSFSKAIE</sequence>
<evidence type="ECO:0000256" key="2">
    <source>
        <dbReference type="ARBA" id="ARBA00022527"/>
    </source>
</evidence>
<feature type="region of interest" description="Disordered" evidence="11">
    <location>
        <begin position="212"/>
        <end position="237"/>
    </location>
</feature>
<evidence type="ECO:0000256" key="7">
    <source>
        <dbReference type="ARBA" id="ARBA00022777"/>
    </source>
</evidence>
<accession>A0A1J4JW17</accession>
<keyword evidence="4" id="KW-0808">Transferase</keyword>
<evidence type="ECO:0000256" key="8">
    <source>
        <dbReference type="ARBA" id="ARBA00022840"/>
    </source>
</evidence>
<keyword evidence="3" id="KW-0433">Leucine-rich repeat</keyword>
<organism evidence="13 14">
    <name type="scientific">Tritrichomonas foetus</name>
    <dbReference type="NCBI Taxonomy" id="1144522"/>
    <lineage>
        <taxon>Eukaryota</taxon>
        <taxon>Metamonada</taxon>
        <taxon>Parabasalia</taxon>
        <taxon>Tritrichomonadida</taxon>
        <taxon>Tritrichomonadidae</taxon>
        <taxon>Tritrichomonas</taxon>
    </lineage>
</organism>
<dbReference type="InterPro" id="IPR001611">
    <property type="entry name" value="Leu-rich_rpt"/>
</dbReference>